<sequence length="275" mass="29437">MGSPPFDSPFDESTDFATETTAQGRAAHCTTCGESFVDAVTGTLYRHAWDRWAACTLADARRERRSLALILADVDRFKTINDTYGHPAGDTVLRAIADVLRSGSGDAGLVGRYGGCAGDEFLMLLPDLDLNRALVIARRMRDRVRGLTVDVRTQRGVTVRLTGQTVSIGIAVAADLPPGALADLLLDCDAALRQAKRSGGDQVRVALPCASPLPDDTGKQPLDPRGVGVRLMLAPHHCLPRTTEQELALSPLGVEHVYTVLSTLLNRCTAPLEAP</sequence>
<dbReference type="PANTHER" id="PTHR45138">
    <property type="entry name" value="REGULATORY COMPONENTS OF SENSORY TRANSDUCTION SYSTEM"/>
    <property type="match status" value="1"/>
</dbReference>
<keyword evidence="3" id="KW-1185">Reference proteome</keyword>
<dbReference type="Proteomes" id="UP001501009">
    <property type="component" value="Unassembled WGS sequence"/>
</dbReference>
<comment type="caution">
    <text evidence="2">The sequence shown here is derived from an EMBL/GenBank/DDBJ whole genome shotgun (WGS) entry which is preliminary data.</text>
</comment>
<organism evidence="2 3">
    <name type="scientific">Streptomyces coacervatus</name>
    <dbReference type="NCBI Taxonomy" id="647381"/>
    <lineage>
        <taxon>Bacteria</taxon>
        <taxon>Bacillati</taxon>
        <taxon>Actinomycetota</taxon>
        <taxon>Actinomycetes</taxon>
        <taxon>Kitasatosporales</taxon>
        <taxon>Streptomycetaceae</taxon>
        <taxon>Streptomyces</taxon>
    </lineage>
</organism>
<name>A0ABP7JA36_9ACTN</name>
<dbReference type="PANTHER" id="PTHR45138:SF9">
    <property type="entry name" value="DIGUANYLATE CYCLASE DGCM-RELATED"/>
    <property type="match status" value="1"/>
</dbReference>
<evidence type="ECO:0000313" key="2">
    <source>
        <dbReference type="EMBL" id="GAA3838144.1"/>
    </source>
</evidence>
<dbReference type="CDD" id="cd01949">
    <property type="entry name" value="GGDEF"/>
    <property type="match status" value="1"/>
</dbReference>
<feature type="domain" description="GGDEF" evidence="1">
    <location>
        <begin position="65"/>
        <end position="208"/>
    </location>
</feature>
<dbReference type="SUPFAM" id="SSF55073">
    <property type="entry name" value="Nucleotide cyclase"/>
    <property type="match status" value="1"/>
</dbReference>
<dbReference type="InterPro" id="IPR000160">
    <property type="entry name" value="GGDEF_dom"/>
</dbReference>
<dbReference type="PROSITE" id="PS50887">
    <property type="entry name" value="GGDEF"/>
    <property type="match status" value="1"/>
</dbReference>
<proteinExistence type="predicted"/>
<dbReference type="NCBIfam" id="TIGR00254">
    <property type="entry name" value="GGDEF"/>
    <property type="match status" value="1"/>
</dbReference>
<dbReference type="InterPro" id="IPR043128">
    <property type="entry name" value="Rev_trsase/Diguanyl_cyclase"/>
</dbReference>
<gene>
    <name evidence="2" type="ORF">GCM10022403_083310</name>
</gene>
<dbReference type="EMBL" id="BAABDE010000034">
    <property type="protein sequence ID" value="GAA3838144.1"/>
    <property type="molecule type" value="Genomic_DNA"/>
</dbReference>
<accession>A0ABP7JA36</accession>
<dbReference type="Gene3D" id="3.30.70.270">
    <property type="match status" value="1"/>
</dbReference>
<reference evidence="3" key="1">
    <citation type="journal article" date="2019" name="Int. J. Syst. Evol. Microbiol.">
        <title>The Global Catalogue of Microorganisms (GCM) 10K type strain sequencing project: providing services to taxonomists for standard genome sequencing and annotation.</title>
        <authorList>
            <consortium name="The Broad Institute Genomics Platform"/>
            <consortium name="The Broad Institute Genome Sequencing Center for Infectious Disease"/>
            <person name="Wu L."/>
            <person name="Ma J."/>
        </authorList>
    </citation>
    <scope>NUCLEOTIDE SEQUENCE [LARGE SCALE GENOMIC DNA]</scope>
    <source>
        <strain evidence="3">JCM 17138</strain>
    </source>
</reference>
<evidence type="ECO:0000313" key="3">
    <source>
        <dbReference type="Proteomes" id="UP001501009"/>
    </source>
</evidence>
<dbReference type="Pfam" id="PF00990">
    <property type="entry name" value="GGDEF"/>
    <property type="match status" value="1"/>
</dbReference>
<dbReference type="InterPro" id="IPR029787">
    <property type="entry name" value="Nucleotide_cyclase"/>
</dbReference>
<evidence type="ECO:0000259" key="1">
    <source>
        <dbReference type="PROSITE" id="PS50887"/>
    </source>
</evidence>
<protein>
    <recommendedName>
        <fullName evidence="1">GGDEF domain-containing protein</fullName>
    </recommendedName>
</protein>
<dbReference type="InterPro" id="IPR050469">
    <property type="entry name" value="Diguanylate_Cyclase"/>
</dbReference>
<dbReference type="SMART" id="SM00267">
    <property type="entry name" value="GGDEF"/>
    <property type="match status" value="1"/>
</dbReference>